<evidence type="ECO:0000313" key="2">
    <source>
        <dbReference type="Proteomes" id="UP000176450"/>
    </source>
</evidence>
<dbReference type="EMBL" id="MFJX01000075">
    <property type="protein sequence ID" value="OGG29273.1"/>
    <property type="molecule type" value="Genomic_DNA"/>
</dbReference>
<dbReference type="SUPFAM" id="SSF55874">
    <property type="entry name" value="ATPase domain of HSP90 chaperone/DNA topoisomerase II/histidine kinase"/>
    <property type="match status" value="1"/>
</dbReference>
<evidence type="ECO:0000313" key="1">
    <source>
        <dbReference type="EMBL" id="OGG29273.1"/>
    </source>
</evidence>
<comment type="caution">
    <text evidence="1">The sequence shown here is derived from an EMBL/GenBank/DDBJ whole genome shotgun (WGS) entry which is preliminary data.</text>
</comment>
<gene>
    <name evidence="1" type="ORF">A3A63_03705</name>
</gene>
<name>A0A1F6AXL5_9BACT</name>
<sequence>MKIYIPNSAWLGNIDPFLKSFDTSEPRKLEITAHKQWISVHPLVLSMVAALGLSCRPENVVSEHMEAKSKHYLKRMNLFDLLKINTDISIEEHESAGRFIPLTQISNNEELTKFITDVIPLLHLQPEQAQPIRYVISELTRNVFEHSESKIGAILCAQYFKKSNRISIGIVDRGVGIKKTISNAWSVKSDLDAIHLALIPGITGTTRRIGGTDYNAGAGLFFIKSIAKVNRDFFVLYSGNALYKLLKTQHGKSIRLYGDPLRDKHSKSESFPYWQGTAVGVDISLDSREEFSELLKLIRDTYSKTVKERRKEFYKKARFI</sequence>
<protein>
    <recommendedName>
        <fullName evidence="3">Histidine kinase/HSP90-like ATPase domain-containing protein</fullName>
    </recommendedName>
</protein>
<dbReference type="InterPro" id="IPR036890">
    <property type="entry name" value="HATPase_C_sf"/>
</dbReference>
<dbReference type="Proteomes" id="UP000176450">
    <property type="component" value="Unassembled WGS sequence"/>
</dbReference>
<proteinExistence type="predicted"/>
<reference evidence="1 2" key="1">
    <citation type="journal article" date="2016" name="Nat. Commun.">
        <title>Thousands of microbial genomes shed light on interconnected biogeochemical processes in an aquifer system.</title>
        <authorList>
            <person name="Anantharaman K."/>
            <person name="Brown C.T."/>
            <person name="Hug L.A."/>
            <person name="Sharon I."/>
            <person name="Castelle C.J."/>
            <person name="Probst A.J."/>
            <person name="Thomas B.C."/>
            <person name="Singh A."/>
            <person name="Wilkins M.J."/>
            <person name="Karaoz U."/>
            <person name="Brodie E.L."/>
            <person name="Williams K.H."/>
            <person name="Hubbard S.S."/>
            <person name="Banfield J.F."/>
        </authorList>
    </citation>
    <scope>NUCLEOTIDE SEQUENCE [LARGE SCALE GENOMIC DNA]</scope>
</reference>
<dbReference type="Gene3D" id="3.30.565.10">
    <property type="entry name" value="Histidine kinase-like ATPase, C-terminal domain"/>
    <property type="match status" value="1"/>
</dbReference>
<evidence type="ECO:0008006" key="3">
    <source>
        <dbReference type="Google" id="ProtNLM"/>
    </source>
</evidence>
<dbReference type="AlphaFoldDB" id="A0A1F6AXL5"/>
<organism evidence="1 2">
    <name type="scientific">Candidatus Gottesmanbacteria bacterium RIFCSPLOWO2_01_FULL_46_9</name>
    <dbReference type="NCBI Taxonomy" id="1798394"/>
    <lineage>
        <taxon>Bacteria</taxon>
        <taxon>Candidatus Gottesmaniibacteriota</taxon>
    </lineage>
</organism>
<accession>A0A1F6AXL5</accession>